<keyword evidence="3" id="KW-1185">Reference proteome</keyword>
<comment type="caution">
    <text evidence="2">The sequence shown here is derived from an EMBL/GenBank/DDBJ whole genome shotgun (WGS) entry which is preliminary data.</text>
</comment>
<evidence type="ECO:0000313" key="2">
    <source>
        <dbReference type="EMBL" id="PXF63920.1"/>
    </source>
</evidence>
<reference evidence="2 3" key="1">
    <citation type="submission" date="2018-05" db="EMBL/GenBank/DDBJ databases">
        <title>Kangiella spongicola genome sequence.</title>
        <authorList>
            <person name="Maclea K.S."/>
            <person name="Goen A.E."/>
            <person name="Kelley C."/>
            <person name="Underriner A."/>
            <person name="Silverwood T."/>
            <person name="Trachtenberg A.M."/>
        </authorList>
    </citation>
    <scope>NUCLEOTIDE SEQUENCE [LARGE SCALE GENOMIC DNA]</scope>
    <source>
        <strain evidence="2 3">ATCC BAA-2076</strain>
    </source>
</reference>
<dbReference type="Proteomes" id="UP000247689">
    <property type="component" value="Unassembled WGS sequence"/>
</dbReference>
<accession>A0A318D3W7</accession>
<gene>
    <name evidence="2" type="ORF">DL796_01905</name>
</gene>
<dbReference type="RefSeq" id="WP_110199433.1">
    <property type="nucleotide sequence ID" value="NZ_QICH01000001.1"/>
</dbReference>
<dbReference type="OrthoDB" id="5943at2"/>
<proteinExistence type="predicted"/>
<dbReference type="InterPro" id="IPR019613">
    <property type="entry name" value="DUF4198"/>
</dbReference>
<keyword evidence="1" id="KW-0732">Signal</keyword>
<feature type="signal peptide" evidence="1">
    <location>
        <begin position="1"/>
        <end position="23"/>
    </location>
</feature>
<feature type="chain" id="PRO_5016433079" evidence="1">
    <location>
        <begin position="24"/>
        <end position="275"/>
    </location>
</feature>
<evidence type="ECO:0000256" key="1">
    <source>
        <dbReference type="SAM" id="SignalP"/>
    </source>
</evidence>
<dbReference type="Pfam" id="PF10670">
    <property type="entry name" value="DUF4198"/>
    <property type="match status" value="1"/>
</dbReference>
<name>A0A318D3W7_9GAMM</name>
<dbReference type="EMBL" id="QICH01000001">
    <property type="protein sequence ID" value="PXF63920.1"/>
    <property type="molecule type" value="Genomic_DNA"/>
</dbReference>
<sequence length="275" mass="31264">MKCIKLSLSAVLLTALLSLTAQAHKRWLLPSNFSVSEHQWITVDASVSNNLFYPDRRWPLEGIKVINPQGKEQGIENALEGKRRSVFDVNLDQDGTYKIGVKGDMYFASYPNPDYKEGERKNIRIRAWSLEDLDKKVPSDVKDIKFARSINRLETYVTVGEPTNEVFSIEKSGLEFSPVTHPNDLYQGEKATLQFLVDGEPTEGVDVVIVWGGTRYRDQENELTLTTDEKGQVNFDLNQAGRFLVEASYEKDTSEQPKFKQTYLGYLATFEVLPL</sequence>
<protein>
    <submittedName>
        <fullName evidence="2">DUF4198 domain-containing protein</fullName>
    </submittedName>
</protein>
<dbReference type="AlphaFoldDB" id="A0A318D3W7"/>
<organism evidence="2 3">
    <name type="scientific">Kangiella spongicola</name>
    <dbReference type="NCBI Taxonomy" id="796379"/>
    <lineage>
        <taxon>Bacteria</taxon>
        <taxon>Pseudomonadati</taxon>
        <taxon>Pseudomonadota</taxon>
        <taxon>Gammaproteobacteria</taxon>
        <taxon>Kangiellales</taxon>
        <taxon>Kangiellaceae</taxon>
        <taxon>Kangiella</taxon>
    </lineage>
</organism>
<evidence type="ECO:0000313" key="3">
    <source>
        <dbReference type="Proteomes" id="UP000247689"/>
    </source>
</evidence>